<dbReference type="EMBL" id="BBYR01000043">
    <property type="protein sequence ID" value="GAP37138.1"/>
    <property type="molecule type" value="Genomic_DNA"/>
</dbReference>
<dbReference type="PANTHER" id="PTHR24096:SF323">
    <property type="entry name" value="BLR3536 PROTEIN"/>
    <property type="match status" value="1"/>
</dbReference>
<dbReference type="Proteomes" id="UP000037660">
    <property type="component" value="Unassembled WGS sequence"/>
</dbReference>
<dbReference type="STRING" id="1547922.ISF6_2993"/>
<evidence type="ECO:0000313" key="4">
    <source>
        <dbReference type="Proteomes" id="UP000037660"/>
    </source>
</evidence>
<dbReference type="InterPro" id="IPR000873">
    <property type="entry name" value="AMP-dep_synth/lig_dom"/>
</dbReference>
<dbReference type="Gene3D" id="3.40.50.12780">
    <property type="entry name" value="N-terminal domain of ligase-like"/>
    <property type="match status" value="1"/>
</dbReference>
<sequence length="498" mass="54349">MVMAASGDQISFAELDARTNQGAHLLRALGMRPGDHIAVLMENHLRFYEVYWAAMTTGLYFTPISTHLSAAEAAYIVQDCGARMLVSSAAMRDLAGQVRARCPQLAHGLAVDAAFDGFDHWEAAIARQPSSPVEDAVGGHHMMYSSGTTGQPKGIKVPFAGNPIGKMAPIMEVFAQRLAYDDSTVYLSPAPLYHAAPLGFSTAVQRMGGTVIVMEKFDPAAFLALVERYKVTHTQVVPTMFVRMLKLPPEVRARHDLSSLTCALHAAAPCPVDVKQQMIDWWGPCIVEQYSGSEGSGCTLITSEEWLTHRGSVGRALMNTVRIVGEDGRLQPPGATGTIYFEGSRRFAYHNDAAKTESAFNAQGWSTLGDIGYLDEEGYLYLTDRKAYMIISGGVNIYPQESEGVLTLHPKVVDVAVFGVPNAEFGEEVKAVVQPIDMADAGPALEAELIAYCRAHLAAFKCPRSVDFEAQLPRQDNGKLYKRLLRDRYWAGKASRVI</sequence>
<evidence type="ECO:0000313" key="3">
    <source>
        <dbReference type="EMBL" id="GAP37138.1"/>
    </source>
</evidence>
<dbReference type="InterPro" id="IPR045851">
    <property type="entry name" value="AMP-bd_C_sf"/>
</dbReference>
<name>A0A0K8P3D7_PISS1</name>
<organism evidence="3 4">
    <name type="scientific">Piscinibacter sakaiensis</name>
    <name type="common">Ideonella sakaiensis</name>
    <dbReference type="NCBI Taxonomy" id="1547922"/>
    <lineage>
        <taxon>Bacteria</taxon>
        <taxon>Pseudomonadati</taxon>
        <taxon>Pseudomonadota</taxon>
        <taxon>Betaproteobacteria</taxon>
        <taxon>Burkholderiales</taxon>
        <taxon>Sphaerotilaceae</taxon>
        <taxon>Piscinibacter</taxon>
    </lineage>
</organism>
<evidence type="ECO:0000259" key="1">
    <source>
        <dbReference type="Pfam" id="PF00501"/>
    </source>
</evidence>
<proteinExistence type="predicted"/>
<dbReference type="PROSITE" id="PS00455">
    <property type="entry name" value="AMP_BINDING"/>
    <property type="match status" value="1"/>
</dbReference>
<keyword evidence="3" id="KW-0436">Ligase</keyword>
<reference evidence="3 4" key="2">
    <citation type="journal article" date="2016" name="Science">
        <title>A bacterium that degrades and assimilates poly(ethylene terephthalate).</title>
        <authorList>
            <person name="Yoshida S."/>
            <person name="Hiraga K."/>
            <person name="Takehana T."/>
            <person name="Taniguchi I."/>
            <person name="Yamaji H."/>
            <person name="Maeda Y."/>
            <person name="Toyohara K."/>
            <person name="Miyamoto K."/>
            <person name="Kimura Y."/>
            <person name="Oda K."/>
        </authorList>
    </citation>
    <scope>NUCLEOTIDE SEQUENCE [LARGE SCALE GENOMIC DNA]</scope>
    <source>
        <strain evidence="4">NBRC 110686 / TISTR 2288 / 201-F6</strain>
    </source>
</reference>
<dbReference type="Gene3D" id="3.30.300.30">
    <property type="match status" value="1"/>
</dbReference>
<dbReference type="Pfam" id="PF00501">
    <property type="entry name" value="AMP-binding"/>
    <property type="match status" value="1"/>
</dbReference>
<dbReference type="InterPro" id="IPR020845">
    <property type="entry name" value="AMP-binding_CS"/>
</dbReference>
<dbReference type="InterPro" id="IPR042099">
    <property type="entry name" value="ANL_N_sf"/>
</dbReference>
<feature type="domain" description="AMP-binding enzyme C-terminal" evidence="2">
    <location>
        <begin position="402"/>
        <end position="479"/>
    </location>
</feature>
<gene>
    <name evidence="3" type="ORF">ISF6_2993</name>
</gene>
<dbReference type="AlphaFoldDB" id="A0A0K8P3D7"/>
<dbReference type="GO" id="GO:0004467">
    <property type="term" value="F:long-chain fatty acid-CoA ligase activity"/>
    <property type="evidence" value="ECO:0007669"/>
    <property type="project" value="UniProtKB-EC"/>
</dbReference>
<dbReference type="Pfam" id="PF13193">
    <property type="entry name" value="AMP-binding_C"/>
    <property type="match status" value="1"/>
</dbReference>
<dbReference type="InterPro" id="IPR025110">
    <property type="entry name" value="AMP-bd_C"/>
</dbReference>
<evidence type="ECO:0000259" key="2">
    <source>
        <dbReference type="Pfam" id="PF13193"/>
    </source>
</evidence>
<keyword evidence="4" id="KW-1185">Reference proteome</keyword>
<dbReference type="EC" id="6.2.1.3" evidence="3"/>
<dbReference type="PANTHER" id="PTHR24096">
    <property type="entry name" value="LONG-CHAIN-FATTY-ACID--COA LIGASE"/>
    <property type="match status" value="1"/>
</dbReference>
<accession>A0A0K8P3D7</accession>
<reference evidence="4" key="1">
    <citation type="submission" date="2015-07" db="EMBL/GenBank/DDBJ databases">
        <title>Discovery of a poly(ethylene terephthalate assimilation.</title>
        <authorList>
            <person name="Yoshida S."/>
            <person name="Hiraga K."/>
            <person name="Takehana T."/>
            <person name="Taniguchi I."/>
            <person name="Yamaji H."/>
            <person name="Maeda Y."/>
            <person name="Toyohara K."/>
            <person name="Miyamoto K."/>
            <person name="Kimura Y."/>
            <person name="Oda K."/>
        </authorList>
    </citation>
    <scope>NUCLEOTIDE SEQUENCE [LARGE SCALE GENOMIC DNA]</scope>
    <source>
        <strain evidence="4">NBRC 110686 / TISTR 2288 / 201-F6</strain>
    </source>
</reference>
<dbReference type="SUPFAM" id="SSF56801">
    <property type="entry name" value="Acetyl-CoA synthetase-like"/>
    <property type="match status" value="1"/>
</dbReference>
<protein>
    <submittedName>
        <fullName evidence="3">Long-chain-fatty-acid--CoA ligase</fullName>
        <ecNumber evidence="3">6.2.1.3</ecNumber>
    </submittedName>
</protein>
<comment type="caution">
    <text evidence="3">The sequence shown here is derived from an EMBL/GenBank/DDBJ whole genome shotgun (WGS) entry which is preliminary data.</text>
</comment>
<feature type="domain" description="AMP-dependent synthetase/ligase" evidence="1">
    <location>
        <begin position="6"/>
        <end position="344"/>
    </location>
</feature>